<dbReference type="EMBL" id="AP024169">
    <property type="protein sequence ID" value="BCN30210.1"/>
    <property type="molecule type" value="Genomic_DNA"/>
</dbReference>
<proteinExistence type="predicted"/>
<dbReference type="AlphaFoldDB" id="A0A7R7EK04"/>
<keyword evidence="3" id="KW-1185">Reference proteome</keyword>
<sequence>MRKKRTAYKVVGLFLFFTLIALSMCLANYVKDNLSSVSLRYEKASVSSKIIEKALSNLENSEVSEKPEITLWNRLKNEIIKNKITDITVKTNVIEVNGSMSEVVPMTFLSGAFASMKDDKGCVMDSKTAFDLYGTINAVNNVVIWKGKEYIVRGVVKAKDTMMLLPIEDDDYLYQNVEAIYQNNVKNNLADNEGEIFKNLLIDQGAPEPDAMIDGEITSWFLQWFYKLPILILTVLIIVMYIKITYQNRKSLFICISYGLFTIVIGFIIYRIFPITIHVPSQFIPTKWSDFQFYINKQKEIQDSIINKNNCERMPRDILLTGYRFKCILCVLANLLLLGLAAWMSRFKKKVTTIL</sequence>
<evidence type="ECO:0008006" key="4">
    <source>
        <dbReference type="Google" id="ProtNLM"/>
    </source>
</evidence>
<keyword evidence="1" id="KW-1133">Transmembrane helix</keyword>
<feature type="transmembrane region" description="Helical" evidence="1">
    <location>
        <begin position="251"/>
        <end position="273"/>
    </location>
</feature>
<organism evidence="2 3">
    <name type="scientific">Anaeromicropila herbilytica</name>
    <dbReference type="NCBI Taxonomy" id="2785025"/>
    <lineage>
        <taxon>Bacteria</taxon>
        <taxon>Bacillati</taxon>
        <taxon>Bacillota</taxon>
        <taxon>Clostridia</taxon>
        <taxon>Lachnospirales</taxon>
        <taxon>Lachnospiraceae</taxon>
        <taxon>Anaeromicropila</taxon>
    </lineage>
</organism>
<protein>
    <recommendedName>
        <fullName evidence="4">MacB-like periplasmic core domain-containing protein</fullName>
    </recommendedName>
</protein>
<evidence type="ECO:0000313" key="3">
    <source>
        <dbReference type="Proteomes" id="UP000595897"/>
    </source>
</evidence>
<dbReference type="RefSeq" id="WP_271715447.1">
    <property type="nucleotide sequence ID" value="NZ_AP024169.1"/>
</dbReference>
<feature type="transmembrane region" description="Helical" evidence="1">
    <location>
        <begin position="323"/>
        <end position="343"/>
    </location>
</feature>
<keyword evidence="1" id="KW-0472">Membrane</keyword>
<dbReference type="Proteomes" id="UP000595897">
    <property type="component" value="Chromosome"/>
</dbReference>
<dbReference type="KEGG" id="ahb:bsdtb5_15050"/>
<keyword evidence="1" id="KW-0812">Transmembrane</keyword>
<gene>
    <name evidence="2" type="ORF">bsdtb5_15050</name>
</gene>
<reference evidence="2 3" key="1">
    <citation type="submission" date="2020-11" db="EMBL/GenBank/DDBJ databases">
        <title>Draft genome sequencing of a Lachnospiraceae strain isolated from anoxic soil subjected to BSD treatment.</title>
        <authorList>
            <person name="Uek A."/>
            <person name="Tonouchi A."/>
        </authorList>
    </citation>
    <scope>NUCLEOTIDE SEQUENCE [LARGE SCALE GENOMIC DNA]</scope>
    <source>
        <strain evidence="2 3">TB5</strain>
    </source>
</reference>
<feature type="transmembrane region" description="Helical" evidence="1">
    <location>
        <begin position="224"/>
        <end position="244"/>
    </location>
</feature>
<accession>A0A7R7EK04</accession>
<evidence type="ECO:0000256" key="1">
    <source>
        <dbReference type="SAM" id="Phobius"/>
    </source>
</evidence>
<evidence type="ECO:0000313" key="2">
    <source>
        <dbReference type="EMBL" id="BCN30210.1"/>
    </source>
</evidence>
<name>A0A7R7EK04_9FIRM</name>